<reference evidence="1 2" key="1">
    <citation type="submission" date="2014-04" db="EMBL/GenBank/DDBJ databases">
        <authorList>
            <consortium name="DOE Joint Genome Institute"/>
            <person name="Kuo A."/>
            <person name="Kohler A."/>
            <person name="Jargeat P."/>
            <person name="Nagy L.G."/>
            <person name="Floudas D."/>
            <person name="Copeland A."/>
            <person name="Barry K.W."/>
            <person name="Cichocki N."/>
            <person name="Veneault-Fourrey C."/>
            <person name="LaButti K."/>
            <person name="Lindquist E.A."/>
            <person name="Lipzen A."/>
            <person name="Lundell T."/>
            <person name="Morin E."/>
            <person name="Murat C."/>
            <person name="Sun H."/>
            <person name="Tunlid A."/>
            <person name="Henrissat B."/>
            <person name="Grigoriev I.V."/>
            <person name="Hibbett D.S."/>
            <person name="Martin F."/>
            <person name="Nordberg H.P."/>
            <person name="Cantor M.N."/>
            <person name="Hua S.X."/>
        </authorList>
    </citation>
    <scope>NUCLEOTIDE SEQUENCE [LARGE SCALE GENOMIC DNA]</scope>
    <source>
        <strain evidence="1 2">Ve08.2h10</strain>
    </source>
</reference>
<dbReference type="OrthoDB" id="2675272at2759"/>
<dbReference type="Pfam" id="PF02992">
    <property type="entry name" value="Transposase_21"/>
    <property type="match status" value="1"/>
</dbReference>
<dbReference type="AlphaFoldDB" id="A0A0D0DDM3"/>
<dbReference type="InParanoid" id="A0A0D0DDM3"/>
<dbReference type="InterPro" id="IPR004242">
    <property type="entry name" value="Transposase_21"/>
</dbReference>
<evidence type="ECO:0000313" key="1">
    <source>
        <dbReference type="EMBL" id="KIK78859.1"/>
    </source>
</evidence>
<evidence type="ECO:0000313" key="2">
    <source>
        <dbReference type="Proteomes" id="UP000054538"/>
    </source>
</evidence>
<accession>A0A0D0DDM3</accession>
<protein>
    <submittedName>
        <fullName evidence="1">Uncharacterized protein</fullName>
    </submittedName>
</protein>
<dbReference type="EMBL" id="KN826449">
    <property type="protein sequence ID" value="KIK78859.1"/>
    <property type="molecule type" value="Genomic_DNA"/>
</dbReference>
<reference evidence="2" key="2">
    <citation type="submission" date="2015-01" db="EMBL/GenBank/DDBJ databases">
        <title>Evolutionary Origins and Diversification of the Mycorrhizal Mutualists.</title>
        <authorList>
            <consortium name="DOE Joint Genome Institute"/>
            <consortium name="Mycorrhizal Genomics Consortium"/>
            <person name="Kohler A."/>
            <person name="Kuo A."/>
            <person name="Nagy L.G."/>
            <person name="Floudas D."/>
            <person name="Copeland A."/>
            <person name="Barry K.W."/>
            <person name="Cichocki N."/>
            <person name="Veneault-Fourrey C."/>
            <person name="LaButti K."/>
            <person name="Lindquist E.A."/>
            <person name="Lipzen A."/>
            <person name="Lundell T."/>
            <person name="Morin E."/>
            <person name="Murat C."/>
            <person name="Riley R."/>
            <person name="Ohm R."/>
            <person name="Sun H."/>
            <person name="Tunlid A."/>
            <person name="Henrissat B."/>
            <person name="Grigoriev I.V."/>
            <person name="Hibbett D.S."/>
            <person name="Martin F."/>
        </authorList>
    </citation>
    <scope>NUCLEOTIDE SEQUENCE [LARGE SCALE GENOMIC DNA]</scope>
    <source>
        <strain evidence="2">Ve08.2h10</strain>
    </source>
</reference>
<dbReference type="Proteomes" id="UP000054538">
    <property type="component" value="Unassembled WGS sequence"/>
</dbReference>
<sequence length="134" mass="15035">MYIWAIFNISFEKQYQKLYILPGGFIPGSDKPKNVDSFLFPGIHHVTALQNEGLHMWDPLTNSCYLSNLYLLFTTADGPGLVYLDGMIGHSSKNGCQVYCGVIGHCKECSTHYHPALLCTSEPFSRWSDMSGCF</sequence>
<name>A0A0D0DDM3_9AGAM</name>
<keyword evidence="2" id="KW-1185">Reference proteome</keyword>
<gene>
    <name evidence="1" type="ORF">PAXRUDRAFT_162876</name>
</gene>
<dbReference type="HOGENOM" id="CLU_148805_0_1_1"/>
<organism evidence="1 2">
    <name type="scientific">Paxillus rubicundulus Ve08.2h10</name>
    <dbReference type="NCBI Taxonomy" id="930991"/>
    <lineage>
        <taxon>Eukaryota</taxon>
        <taxon>Fungi</taxon>
        <taxon>Dikarya</taxon>
        <taxon>Basidiomycota</taxon>
        <taxon>Agaricomycotina</taxon>
        <taxon>Agaricomycetes</taxon>
        <taxon>Agaricomycetidae</taxon>
        <taxon>Boletales</taxon>
        <taxon>Paxilineae</taxon>
        <taxon>Paxillaceae</taxon>
        <taxon>Paxillus</taxon>
    </lineage>
</organism>
<proteinExistence type="predicted"/>